<dbReference type="InterPro" id="IPR008775">
    <property type="entry name" value="Phytyl_CoA_dOase-like"/>
</dbReference>
<accession>A0A2S2D0F6</accession>
<dbReference type="Pfam" id="PF05721">
    <property type="entry name" value="PhyH"/>
    <property type="match status" value="1"/>
</dbReference>
<dbReference type="SUPFAM" id="SSF51197">
    <property type="entry name" value="Clavaminate synthase-like"/>
    <property type="match status" value="1"/>
</dbReference>
<dbReference type="AlphaFoldDB" id="A0A2S2D0F6"/>
<keyword evidence="2" id="KW-1185">Reference proteome</keyword>
<dbReference type="Gene3D" id="2.60.120.620">
    <property type="entry name" value="q2cbj1_9rhob like domain"/>
    <property type="match status" value="1"/>
</dbReference>
<dbReference type="KEGG" id="azz:DEW08_29925"/>
<evidence type="ECO:0008006" key="3">
    <source>
        <dbReference type="Google" id="ProtNLM"/>
    </source>
</evidence>
<gene>
    <name evidence="1" type="ORF">DEW08_29925</name>
</gene>
<dbReference type="Proteomes" id="UP000245629">
    <property type="component" value="Plasmid unnamed4"/>
</dbReference>
<evidence type="ECO:0000313" key="2">
    <source>
        <dbReference type="Proteomes" id="UP000245629"/>
    </source>
</evidence>
<reference evidence="2" key="1">
    <citation type="submission" date="2018-05" db="EMBL/GenBank/DDBJ databases">
        <title>Azospirillum thermophila sp. nov., a novel isolated from hot spring.</title>
        <authorList>
            <person name="Zhao Z."/>
        </authorList>
    </citation>
    <scope>NUCLEOTIDE SEQUENCE [LARGE SCALE GENOMIC DNA]</scope>
    <source>
        <strain evidence="2">CFH 70021</strain>
        <plasmid evidence="2">unnamed4</plasmid>
    </source>
</reference>
<dbReference type="EMBL" id="CP029359">
    <property type="protein sequence ID" value="AWK90234.1"/>
    <property type="molecule type" value="Genomic_DNA"/>
</dbReference>
<evidence type="ECO:0000313" key="1">
    <source>
        <dbReference type="EMBL" id="AWK90234.1"/>
    </source>
</evidence>
<dbReference type="GO" id="GO:0016706">
    <property type="term" value="F:2-oxoglutarate-dependent dioxygenase activity"/>
    <property type="evidence" value="ECO:0007669"/>
    <property type="project" value="UniProtKB-ARBA"/>
</dbReference>
<protein>
    <recommendedName>
        <fullName evidence="3">Phytanoyl-CoA dioxygenase</fullName>
    </recommendedName>
</protein>
<organism evidence="1 2">
    <name type="scientific">Azospirillum thermophilum</name>
    <dbReference type="NCBI Taxonomy" id="2202148"/>
    <lineage>
        <taxon>Bacteria</taxon>
        <taxon>Pseudomonadati</taxon>
        <taxon>Pseudomonadota</taxon>
        <taxon>Alphaproteobacteria</taxon>
        <taxon>Rhodospirillales</taxon>
        <taxon>Azospirillaceae</taxon>
        <taxon>Azospirillum</taxon>
    </lineage>
</organism>
<proteinExistence type="predicted"/>
<geneLocation type="plasmid" evidence="1 2">
    <name>unnamed4</name>
</geneLocation>
<sequence length="308" mass="34476">MNRIGLPLLRISLLSSVYDRLPVPEEAAADTSLADLKAILDRDGIVVLPDFLPEPVFEAVRREFHAFDETHNHAEPDRHGTGVDWRHAAWNWANGDGGMPTIHDAVASNPVARRLIMHVLRAPVPPALRVNLQHLSLPPDRVDDRDVECVLHADRPFPCVKAFFLVEDCAVEDGAFVFAPGTHRLTQERLAFEHEFAVQYALQQEGRLDEVDPAFLERNRVTLDEAARRTLDVHPLSITGRRNTLIVANVCAFHARGPLTPGHSRSMIRMLCYDYQLPFYWKAIAGEPALQPMIPMLTSGALQPTSAF</sequence>
<keyword evidence="1" id="KW-0614">Plasmid</keyword>
<name>A0A2S2D0F6_9PROT</name>